<dbReference type="FunFam" id="3.30.230.40:FF:000003">
    <property type="entry name" value="Imidazoleglycerol-phosphate dehydratase HisB"/>
    <property type="match status" value="1"/>
</dbReference>
<dbReference type="NCBIfam" id="NF002111">
    <property type="entry name" value="PRK00951.2-1"/>
    <property type="match status" value="1"/>
</dbReference>
<dbReference type="Pfam" id="PF00475">
    <property type="entry name" value="IGPD"/>
    <property type="match status" value="1"/>
</dbReference>
<evidence type="ECO:0000313" key="9">
    <source>
        <dbReference type="Proteomes" id="UP000197025"/>
    </source>
</evidence>
<proteinExistence type="inferred from homology"/>
<evidence type="ECO:0000256" key="4">
    <source>
        <dbReference type="ARBA" id="ARBA00023102"/>
    </source>
</evidence>
<dbReference type="HAMAP" id="MF_00076">
    <property type="entry name" value="HisB"/>
    <property type="match status" value="1"/>
</dbReference>
<dbReference type="RefSeq" id="WP_088572094.1">
    <property type="nucleotide sequence ID" value="NZ_FYEK01000066.1"/>
</dbReference>
<comment type="subcellular location">
    <subcellularLocation>
        <location evidence="6 7">Cytoplasm</location>
    </subcellularLocation>
</comment>
<evidence type="ECO:0000256" key="3">
    <source>
        <dbReference type="ARBA" id="ARBA00022605"/>
    </source>
</evidence>
<dbReference type="GO" id="GO:0000105">
    <property type="term" value="P:L-histidine biosynthetic process"/>
    <property type="evidence" value="ECO:0007669"/>
    <property type="project" value="UniProtKB-UniRule"/>
</dbReference>
<evidence type="ECO:0000256" key="6">
    <source>
        <dbReference type="HAMAP-Rule" id="MF_00076"/>
    </source>
</evidence>
<dbReference type="OrthoDB" id="9790411at2"/>
<dbReference type="PROSITE" id="PS00954">
    <property type="entry name" value="IGP_DEHYDRATASE_1"/>
    <property type="match status" value="1"/>
</dbReference>
<dbReference type="GO" id="GO:0004424">
    <property type="term" value="F:imidazoleglycerol-phosphate dehydratase activity"/>
    <property type="evidence" value="ECO:0007669"/>
    <property type="project" value="UniProtKB-UniRule"/>
</dbReference>
<dbReference type="Proteomes" id="UP000197025">
    <property type="component" value="Unassembled WGS sequence"/>
</dbReference>
<dbReference type="FunCoup" id="A0A212RJY9">
    <property type="interactions" value="364"/>
</dbReference>
<dbReference type="AlphaFoldDB" id="A0A212RJY9"/>
<dbReference type="NCBIfam" id="NF002114">
    <property type="entry name" value="PRK00951.2-4"/>
    <property type="match status" value="1"/>
</dbReference>
<accession>A0A212RJY9</accession>
<protein>
    <recommendedName>
        <fullName evidence="2 6">Imidazoleglycerol-phosphate dehydratase</fullName>
        <shortName evidence="6">IGPD</shortName>
        <ecNumber evidence="6 7">4.2.1.19</ecNumber>
    </recommendedName>
</protein>
<dbReference type="InterPro" id="IPR038494">
    <property type="entry name" value="IGPD_sf"/>
</dbReference>
<keyword evidence="3 6" id="KW-0028">Amino-acid biosynthesis</keyword>
<dbReference type="InParanoid" id="A0A212RJY9"/>
<keyword evidence="4 6" id="KW-0368">Histidine biosynthesis</keyword>
<keyword evidence="6" id="KW-0963">Cytoplasm</keyword>
<dbReference type="SUPFAM" id="SSF54211">
    <property type="entry name" value="Ribosomal protein S5 domain 2-like"/>
    <property type="match status" value="2"/>
</dbReference>
<organism evidence="8 9">
    <name type="scientific">Thermoflexus hugenholtzii JAD2</name>
    <dbReference type="NCBI Taxonomy" id="877466"/>
    <lineage>
        <taxon>Bacteria</taxon>
        <taxon>Bacillati</taxon>
        <taxon>Chloroflexota</taxon>
        <taxon>Thermoflexia</taxon>
        <taxon>Thermoflexales</taxon>
        <taxon>Thermoflexaceae</taxon>
        <taxon>Thermoflexus</taxon>
    </lineage>
</organism>
<dbReference type="PROSITE" id="PS00955">
    <property type="entry name" value="IGP_DEHYDRATASE_2"/>
    <property type="match status" value="1"/>
</dbReference>
<reference evidence="9" key="1">
    <citation type="submission" date="2017-06" db="EMBL/GenBank/DDBJ databases">
        <authorList>
            <person name="Varghese N."/>
            <person name="Submissions S."/>
        </authorList>
    </citation>
    <scope>NUCLEOTIDE SEQUENCE [LARGE SCALE GENOMIC DNA]</scope>
    <source>
        <strain evidence="9">JAD2</strain>
    </source>
</reference>
<dbReference type="NCBIfam" id="NF002116">
    <property type="entry name" value="PRK00951.2-6"/>
    <property type="match status" value="1"/>
</dbReference>
<evidence type="ECO:0000256" key="7">
    <source>
        <dbReference type="RuleBase" id="RU000599"/>
    </source>
</evidence>
<dbReference type="GO" id="GO:0005737">
    <property type="term" value="C:cytoplasm"/>
    <property type="evidence" value="ECO:0007669"/>
    <property type="project" value="UniProtKB-SubCell"/>
</dbReference>
<dbReference type="InterPro" id="IPR020568">
    <property type="entry name" value="Ribosomal_Su5_D2-typ_SF"/>
</dbReference>
<dbReference type="Gene3D" id="3.30.230.40">
    <property type="entry name" value="Imidazole glycerol phosphate dehydratase, domain 1"/>
    <property type="match status" value="2"/>
</dbReference>
<keyword evidence="9" id="KW-1185">Reference proteome</keyword>
<evidence type="ECO:0000256" key="1">
    <source>
        <dbReference type="ARBA" id="ARBA00005047"/>
    </source>
</evidence>
<dbReference type="PANTHER" id="PTHR23133:SF2">
    <property type="entry name" value="IMIDAZOLEGLYCEROL-PHOSPHATE DEHYDRATASE"/>
    <property type="match status" value="1"/>
</dbReference>
<dbReference type="FunFam" id="3.30.230.40:FF:000001">
    <property type="entry name" value="Imidazoleglycerol-phosphate dehydratase HisB"/>
    <property type="match status" value="1"/>
</dbReference>
<comment type="pathway">
    <text evidence="1 6 7">Amino-acid biosynthesis; L-histidine biosynthesis; L-histidine from 5-phospho-alpha-D-ribose 1-diphosphate: step 6/9.</text>
</comment>
<dbReference type="CDD" id="cd07914">
    <property type="entry name" value="IGPD"/>
    <property type="match status" value="1"/>
</dbReference>
<name>A0A212RJY9_9CHLR</name>
<dbReference type="EC" id="4.2.1.19" evidence="6 7"/>
<dbReference type="InterPro" id="IPR020565">
    <property type="entry name" value="ImidazoleglycerP_deHydtase_CS"/>
</dbReference>
<evidence type="ECO:0000256" key="5">
    <source>
        <dbReference type="ARBA" id="ARBA00023239"/>
    </source>
</evidence>
<keyword evidence="5 6" id="KW-0456">Lyase</keyword>
<sequence length="198" mass="21662">MAPREARRQRRTAETEVTVFLRLDGRGEARVETGIGFLDHMLHLFAFHGLFDLEVQARGDLHIDPHHTVEDVAIVLGQALDEALGDRKGIVRMGHAYVPMDEALAFVAVDLSGRPYAVLDLPFGGPTVGALPTSLIPHFLESLAVHARMNLHARLLSGRDDHHRAEALFKALGRALELAVRPDPRRGGIPSTKGTLGL</sequence>
<dbReference type="UniPathway" id="UPA00031">
    <property type="reaction ID" value="UER00011"/>
</dbReference>
<dbReference type="EMBL" id="FYEK01000066">
    <property type="protein sequence ID" value="SNB72781.1"/>
    <property type="molecule type" value="Genomic_DNA"/>
</dbReference>
<evidence type="ECO:0000256" key="2">
    <source>
        <dbReference type="ARBA" id="ARBA00016664"/>
    </source>
</evidence>
<dbReference type="InterPro" id="IPR000807">
    <property type="entry name" value="ImidazoleglycerolP_deHydtase"/>
</dbReference>
<dbReference type="PANTHER" id="PTHR23133">
    <property type="entry name" value="IMIDAZOLEGLYCEROL-PHOSPHATE DEHYDRATASE HIS7"/>
    <property type="match status" value="1"/>
</dbReference>
<evidence type="ECO:0000313" key="8">
    <source>
        <dbReference type="EMBL" id="SNB72781.1"/>
    </source>
</evidence>
<gene>
    <name evidence="6" type="primary">hisB</name>
    <name evidence="8" type="ORF">SAMN02746019_00016490</name>
</gene>
<comment type="catalytic activity">
    <reaction evidence="6 7">
        <text>D-erythro-1-(imidazol-4-yl)glycerol 3-phosphate = 3-(imidazol-4-yl)-2-oxopropyl phosphate + H2O</text>
        <dbReference type="Rhea" id="RHEA:11040"/>
        <dbReference type="ChEBI" id="CHEBI:15377"/>
        <dbReference type="ChEBI" id="CHEBI:57766"/>
        <dbReference type="ChEBI" id="CHEBI:58278"/>
        <dbReference type="EC" id="4.2.1.19"/>
    </reaction>
</comment>
<comment type="similarity">
    <text evidence="6 7">Belongs to the imidazoleglycerol-phosphate dehydratase family.</text>
</comment>